<dbReference type="eggNOG" id="COG3279">
    <property type="taxonomic scope" value="Bacteria"/>
</dbReference>
<evidence type="ECO:0000259" key="3">
    <source>
        <dbReference type="PROSITE" id="PS50930"/>
    </source>
</evidence>
<organism evidence="4 5">
    <name type="scientific">Maritimibacter alkaliphilus HTCC2654</name>
    <dbReference type="NCBI Taxonomy" id="314271"/>
    <lineage>
        <taxon>Bacteria</taxon>
        <taxon>Pseudomonadati</taxon>
        <taxon>Pseudomonadota</taxon>
        <taxon>Alphaproteobacteria</taxon>
        <taxon>Rhodobacterales</taxon>
        <taxon>Roseobacteraceae</taxon>
        <taxon>Maritimibacter</taxon>
    </lineage>
</organism>
<evidence type="ECO:0000256" key="1">
    <source>
        <dbReference type="SAM" id="MobiDB-lite"/>
    </source>
</evidence>
<keyword evidence="5" id="KW-1185">Reference proteome</keyword>
<dbReference type="RefSeq" id="WP_008333783.1">
    <property type="nucleotide sequence ID" value="NZ_CH902578.1"/>
</dbReference>
<gene>
    <name evidence="4" type="ORF">RB2654_17021</name>
</gene>
<sequence>MRAGYRRKILVVLVMTVVAVVTGPFGTFFDLTILERAYYWPVALVFITVPMIALTELTLYRLPGNLHPILRIAIGAFIAGPIGATALLVLDTMVRHAEFTPYNLGFRWVFVTLIGFGVGVFEGYLRPMYHAAPEPQPDADKTTSKPAEPEPPLFVRNLEPELGTELISITTQDHYLDVVTSNGAGRILKRMSDALAELNGYPGMQIHRSHWVALHAVERVEKDGRKCQVVLKNGTTLPVSRPNVPVLTEALEKR</sequence>
<keyword evidence="2" id="KW-0812">Transmembrane</keyword>
<feature type="region of interest" description="Disordered" evidence="1">
    <location>
        <begin position="132"/>
        <end position="151"/>
    </location>
</feature>
<evidence type="ECO:0000313" key="4">
    <source>
        <dbReference type="EMBL" id="EAQ14392.1"/>
    </source>
</evidence>
<keyword evidence="2" id="KW-0472">Membrane</keyword>
<dbReference type="STRING" id="314271.RB2654_17021"/>
<dbReference type="AlphaFoldDB" id="A3VBQ9"/>
<accession>A3VBQ9</accession>
<protein>
    <recommendedName>
        <fullName evidence="3">HTH LytTR-type domain-containing protein</fullName>
    </recommendedName>
</protein>
<feature type="transmembrane region" description="Helical" evidence="2">
    <location>
        <begin position="72"/>
        <end position="94"/>
    </location>
</feature>
<name>A3VBQ9_9RHOB</name>
<dbReference type="Gene3D" id="2.40.50.1020">
    <property type="entry name" value="LytTr DNA-binding domain"/>
    <property type="match status" value="1"/>
</dbReference>
<dbReference type="InterPro" id="IPR007492">
    <property type="entry name" value="LytTR_DNA-bd_dom"/>
</dbReference>
<dbReference type="GO" id="GO:0003677">
    <property type="term" value="F:DNA binding"/>
    <property type="evidence" value="ECO:0007669"/>
    <property type="project" value="InterPro"/>
</dbReference>
<evidence type="ECO:0000313" key="5">
    <source>
        <dbReference type="Proteomes" id="UP000002931"/>
    </source>
</evidence>
<dbReference type="EMBL" id="AAMT01000002">
    <property type="protein sequence ID" value="EAQ14392.1"/>
    <property type="molecule type" value="Genomic_DNA"/>
</dbReference>
<dbReference type="SMART" id="SM00850">
    <property type="entry name" value="LytTR"/>
    <property type="match status" value="1"/>
</dbReference>
<reference evidence="4 5" key="1">
    <citation type="journal article" date="2010" name="J. Bacteriol.">
        <title>Genome sequences of Pelagibaca bermudensis HTCC2601T and Maritimibacter alkaliphilus HTCC2654T, the type strains of two marine Roseobacter genera.</title>
        <authorList>
            <person name="Thrash J.C."/>
            <person name="Cho J.C."/>
            <person name="Ferriera S."/>
            <person name="Johnson J."/>
            <person name="Vergin K.L."/>
            <person name="Giovannoni S.J."/>
        </authorList>
    </citation>
    <scope>NUCLEOTIDE SEQUENCE [LARGE SCALE GENOMIC DNA]</scope>
    <source>
        <strain evidence="4 5">HTCC2654</strain>
    </source>
</reference>
<keyword evidence="2" id="KW-1133">Transmembrane helix</keyword>
<dbReference type="HOGENOM" id="CLU_079621_0_0_5"/>
<feature type="transmembrane region" description="Helical" evidence="2">
    <location>
        <begin position="38"/>
        <end position="60"/>
    </location>
</feature>
<evidence type="ECO:0000256" key="2">
    <source>
        <dbReference type="SAM" id="Phobius"/>
    </source>
</evidence>
<comment type="caution">
    <text evidence="4">The sequence shown here is derived from an EMBL/GenBank/DDBJ whole genome shotgun (WGS) entry which is preliminary data.</text>
</comment>
<proteinExistence type="predicted"/>
<feature type="transmembrane region" description="Helical" evidence="2">
    <location>
        <begin position="9"/>
        <end position="26"/>
    </location>
</feature>
<dbReference type="Pfam" id="PF04397">
    <property type="entry name" value="LytTR"/>
    <property type="match status" value="1"/>
</dbReference>
<feature type="domain" description="HTH LytTR-type" evidence="3">
    <location>
        <begin position="165"/>
        <end position="253"/>
    </location>
</feature>
<dbReference type="Proteomes" id="UP000002931">
    <property type="component" value="Unassembled WGS sequence"/>
</dbReference>
<feature type="transmembrane region" description="Helical" evidence="2">
    <location>
        <begin position="106"/>
        <end position="125"/>
    </location>
</feature>
<dbReference type="PROSITE" id="PS50930">
    <property type="entry name" value="HTH_LYTTR"/>
    <property type="match status" value="1"/>
</dbReference>